<dbReference type="RefSeq" id="WP_054305861.1">
    <property type="nucleotide sequence ID" value="NZ_CAMIPJ010000008.1"/>
</dbReference>
<gene>
    <name evidence="2" type="ORF">NCTC12971_04852</name>
    <name evidence="1" type="ORF">NCTC9419_01502</name>
</gene>
<sequence length="107" mass="12810">MVSDEEVLAFFREELSVLATFTFKTIPLELDDPLQEYAEDDEVKFAIGKYDEVFGVDVSALDWNKYYPWRHEWFFRKWFTNKPLVQSKPPLTVRMFAESARAGRWLY</sequence>
<dbReference type="EMBL" id="LR590463">
    <property type="protein sequence ID" value="VTP66931.1"/>
    <property type="molecule type" value="Genomic_DNA"/>
</dbReference>
<evidence type="ECO:0000313" key="1">
    <source>
        <dbReference type="EMBL" id="VEA70010.1"/>
    </source>
</evidence>
<evidence type="ECO:0000313" key="3">
    <source>
        <dbReference type="Proteomes" id="UP000271603"/>
    </source>
</evidence>
<dbReference type="EMBL" id="LR134155">
    <property type="protein sequence ID" value="VEA70010.1"/>
    <property type="molecule type" value="Genomic_DNA"/>
</dbReference>
<proteinExistence type="predicted"/>
<reference evidence="1 3" key="1">
    <citation type="submission" date="2018-12" db="EMBL/GenBank/DDBJ databases">
        <authorList>
            <consortium name="Pathogen Informatics"/>
        </authorList>
    </citation>
    <scope>NUCLEOTIDE SEQUENCE [LARGE SCALE GENOMIC DNA]</scope>
    <source>
        <strain evidence="2 4">NCTC12971</strain>
        <strain evidence="1 3">NCTC9419</strain>
    </source>
</reference>
<accession>A0A3S4FQ00</accession>
<dbReference type="Proteomes" id="UP000271603">
    <property type="component" value="Chromosome"/>
</dbReference>
<organism evidence="1 3">
    <name type="scientific">Serratia rubidaea</name>
    <name type="common">Serratia marinorubra</name>
    <dbReference type="NCBI Taxonomy" id="61652"/>
    <lineage>
        <taxon>Bacteria</taxon>
        <taxon>Pseudomonadati</taxon>
        <taxon>Pseudomonadota</taxon>
        <taxon>Gammaproteobacteria</taxon>
        <taxon>Enterobacterales</taxon>
        <taxon>Yersiniaceae</taxon>
        <taxon>Serratia</taxon>
    </lineage>
</organism>
<name>A0A3S4FQ00_SERRU</name>
<protein>
    <submittedName>
        <fullName evidence="1">Protein of uncharacterized function (DUF1493)</fullName>
    </submittedName>
</protein>
<dbReference type="Pfam" id="PF07377">
    <property type="entry name" value="DUF1493"/>
    <property type="match status" value="1"/>
</dbReference>
<dbReference type="GeneID" id="61762704"/>
<evidence type="ECO:0000313" key="4">
    <source>
        <dbReference type="Proteomes" id="UP000307968"/>
    </source>
</evidence>
<dbReference type="AlphaFoldDB" id="A0A3S4FQ00"/>
<evidence type="ECO:0000313" key="2">
    <source>
        <dbReference type="EMBL" id="VTP66931.1"/>
    </source>
</evidence>
<dbReference type="InterPro" id="IPR010862">
    <property type="entry name" value="DUF1493"/>
</dbReference>
<dbReference type="Proteomes" id="UP000307968">
    <property type="component" value="Chromosome"/>
</dbReference>